<reference evidence="1 2" key="1">
    <citation type="submission" date="2019-05" db="EMBL/GenBank/DDBJ databases">
        <title>Emergence of the Ug99 lineage of the wheat stem rust pathogen through somatic hybridization.</title>
        <authorList>
            <person name="Li F."/>
            <person name="Upadhyaya N.M."/>
            <person name="Sperschneider J."/>
            <person name="Matny O."/>
            <person name="Nguyen-Phuc H."/>
            <person name="Mago R."/>
            <person name="Raley C."/>
            <person name="Miller M.E."/>
            <person name="Silverstein K.A.T."/>
            <person name="Henningsen E."/>
            <person name="Hirsch C.D."/>
            <person name="Visser B."/>
            <person name="Pretorius Z.A."/>
            <person name="Steffenson B.J."/>
            <person name="Schwessinger B."/>
            <person name="Dodds P.N."/>
            <person name="Figueroa M."/>
        </authorList>
    </citation>
    <scope>NUCLEOTIDE SEQUENCE [LARGE SCALE GENOMIC DNA]</scope>
    <source>
        <strain evidence="1">21-0</strain>
    </source>
</reference>
<gene>
    <name evidence="1" type="ORF">PGT21_015266</name>
</gene>
<comment type="caution">
    <text evidence="1">The sequence shown here is derived from an EMBL/GenBank/DDBJ whole genome shotgun (WGS) entry which is preliminary data.</text>
</comment>
<accession>A0A5B0QWK3</accession>
<dbReference type="EMBL" id="VSWC01000002">
    <property type="protein sequence ID" value="KAA1117579.1"/>
    <property type="molecule type" value="Genomic_DNA"/>
</dbReference>
<proteinExistence type="predicted"/>
<evidence type="ECO:0000313" key="2">
    <source>
        <dbReference type="Proteomes" id="UP000324748"/>
    </source>
</evidence>
<dbReference type="Proteomes" id="UP000324748">
    <property type="component" value="Unassembled WGS sequence"/>
</dbReference>
<keyword evidence="2" id="KW-1185">Reference proteome</keyword>
<evidence type="ECO:0000313" key="1">
    <source>
        <dbReference type="EMBL" id="KAA1117579.1"/>
    </source>
</evidence>
<protein>
    <submittedName>
        <fullName evidence="1">Uncharacterized protein</fullName>
    </submittedName>
</protein>
<sequence length="80" mass="9297">MRCFRFNVAACQPSPYTLVLLIDTWSIQSLIRPPIDHLTIQLIESGSSRRPKDWKHPIHLFHTAIHQDYCSNRLLIASID</sequence>
<dbReference type="AlphaFoldDB" id="A0A5B0QWK3"/>
<name>A0A5B0QWK3_PUCGR</name>
<organism evidence="1 2">
    <name type="scientific">Puccinia graminis f. sp. tritici</name>
    <dbReference type="NCBI Taxonomy" id="56615"/>
    <lineage>
        <taxon>Eukaryota</taxon>
        <taxon>Fungi</taxon>
        <taxon>Dikarya</taxon>
        <taxon>Basidiomycota</taxon>
        <taxon>Pucciniomycotina</taxon>
        <taxon>Pucciniomycetes</taxon>
        <taxon>Pucciniales</taxon>
        <taxon>Pucciniaceae</taxon>
        <taxon>Puccinia</taxon>
    </lineage>
</organism>